<evidence type="ECO:0008006" key="3">
    <source>
        <dbReference type="Google" id="ProtNLM"/>
    </source>
</evidence>
<evidence type="ECO:0000313" key="1">
    <source>
        <dbReference type="EMBL" id="GLQ67227.1"/>
    </source>
</evidence>
<comment type="caution">
    <text evidence="1">The sequence shown here is derived from an EMBL/GenBank/DDBJ whole genome shotgun (WGS) entry which is preliminary data.</text>
</comment>
<name>A0ABQ5WUI6_9PROT</name>
<protein>
    <recommendedName>
        <fullName evidence="3">Tail fiber protein</fullName>
    </recommendedName>
</protein>
<keyword evidence="2" id="KW-1185">Reference proteome</keyword>
<sequence length="359" mass="37670">MTMLANFVLETASSPGVSSFVLNGAVADRRAFSQAFPDGGRIFYFADDGTQAEWGVGTLTIGNPCTLARSRVIGNTQNGTDLMRFSGGVQVYNEIPAEFLVQLDENGAVSLKSLTVLSELLVPQVSDWNSNQAVRAADAKGWFVKQGWSFSNFGGNAIYVGWRNDGSGLGLGVDQTDIGTFALKGWVSDNYATTVQVNTALSAANSAQGTGNAALAAANTANSTKLDANNGQATVLSVSYGPNKASFQGDGNFVLYAGINAFFAVSTSSINWNGHDFVFTEDLPTDPGQKIVMDVATGVSSGGRVTFAVPFSDTPRVMAQNFGNGDVNCHAYAPDKNGFSLHINNGGTTDITYIAKGPK</sequence>
<gene>
    <name evidence="1" type="ORF">GCM10007870_28120</name>
</gene>
<dbReference type="EMBL" id="BSNV01000049">
    <property type="protein sequence ID" value="GLQ67227.1"/>
    <property type="molecule type" value="Genomic_DNA"/>
</dbReference>
<organism evidence="1 2">
    <name type="scientific">Gluconobacter kondonii</name>
    <dbReference type="NCBI Taxonomy" id="941463"/>
    <lineage>
        <taxon>Bacteria</taxon>
        <taxon>Pseudomonadati</taxon>
        <taxon>Pseudomonadota</taxon>
        <taxon>Alphaproteobacteria</taxon>
        <taxon>Acetobacterales</taxon>
        <taxon>Acetobacteraceae</taxon>
        <taxon>Gluconobacter</taxon>
    </lineage>
</organism>
<evidence type="ECO:0000313" key="2">
    <source>
        <dbReference type="Proteomes" id="UP001156629"/>
    </source>
</evidence>
<reference evidence="2" key="1">
    <citation type="journal article" date="2019" name="Int. J. Syst. Evol. Microbiol.">
        <title>The Global Catalogue of Microorganisms (GCM) 10K type strain sequencing project: providing services to taxonomists for standard genome sequencing and annotation.</title>
        <authorList>
            <consortium name="The Broad Institute Genomics Platform"/>
            <consortium name="The Broad Institute Genome Sequencing Center for Infectious Disease"/>
            <person name="Wu L."/>
            <person name="Ma J."/>
        </authorList>
    </citation>
    <scope>NUCLEOTIDE SEQUENCE [LARGE SCALE GENOMIC DNA]</scope>
    <source>
        <strain evidence="2">NBRC 3266</strain>
    </source>
</reference>
<accession>A0ABQ5WUI6</accession>
<proteinExistence type="predicted"/>
<dbReference type="Proteomes" id="UP001156629">
    <property type="component" value="Unassembled WGS sequence"/>
</dbReference>